<organism evidence="10 11">
    <name type="scientific">Aidingimonas halophila</name>
    <dbReference type="NCBI Taxonomy" id="574349"/>
    <lineage>
        <taxon>Bacteria</taxon>
        <taxon>Pseudomonadati</taxon>
        <taxon>Pseudomonadota</taxon>
        <taxon>Gammaproteobacteria</taxon>
        <taxon>Oceanospirillales</taxon>
        <taxon>Halomonadaceae</taxon>
        <taxon>Aidingimonas</taxon>
    </lineage>
</organism>
<feature type="binding site" evidence="8">
    <location>
        <position position="218"/>
    </location>
    <ligand>
        <name>allantoate</name>
        <dbReference type="ChEBI" id="CHEBI:17536"/>
    </ligand>
</feature>
<feature type="domain" description="Peptidase M20 dimerisation" evidence="9">
    <location>
        <begin position="215"/>
        <end position="312"/>
    </location>
</feature>
<feature type="binding site" evidence="7">
    <location>
        <position position="193"/>
    </location>
    <ligand>
        <name>Zn(2+)</name>
        <dbReference type="ChEBI" id="CHEBI:29105"/>
        <label>1</label>
    </ligand>
</feature>
<keyword evidence="5 10" id="KW-0378">Hydrolase</keyword>
<dbReference type="Proteomes" id="UP000198500">
    <property type="component" value="Unassembled WGS sequence"/>
</dbReference>
<feature type="binding site" evidence="7">
    <location>
        <position position="388"/>
    </location>
    <ligand>
        <name>Zn(2+)</name>
        <dbReference type="ChEBI" id="CHEBI:29105"/>
        <label>2</label>
    </ligand>
</feature>
<evidence type="ECO:0000256" key="5">
    <source>
        <dbReference type="ARBA" id="ARBA00022801"/>
    </source>
</evidence>
<reference evidence="10 11" key="1">
    <citation type="submission" date="2016-10" db="EMBL/GenBank/DDBJ databases">
        <authorList>
            <person name="de Groot N.N."/>
        </authorList>
    </citation>
    <scope>NUCLEOTIDE SEQUENCE [LARGE SCALE GENOMIC DNA]</scope>
    <source>
        <strain evidence="10 11">DSM 19219</strain>
    </source>
</reference>
<feature type="binding site" evidence="8">
    <location>
        <position position="294"/>
    </location>
    <ligand>
        <name>allantoate</name>
        <dbReference type="ChEBI" id="CHEBI:17536"/>
    </ligand>
</feature>
<dbReference type="OrthoDB" id="9808195at2"/>
<dbReference type="InterPro" id="IPR010158">
    <property type="entry name" value="Amidase_Cbmase"/>
</dbReference>
<dbReference type="PROSITE" id="PS00758">
    <property type="entry name" value="ARGE_DAPE_CPG2_1"/>
    <property type="match status" value="1"/>
</dbReference>
<evidence type="ECO:0000256" key="3">
    <source>
        <dbReference type="ARBA" id="ARBA00011738"/>
    </source>
</evidence>
<feature type="binding site" evidence="7">
    <location>
        <position position="83"/>
    </location>
    <ligand>
        <name>Zn(2+)</name>
        <dbReference type="ChEBI" id="CHEBI:29105"/>
        <label>1</label>
    </ligand>
</feature>
<dbReference type="GO" id="GO:0046872">
    <property type="term" value="F:metal ion binding"/>
    <property type="evidence" value="ECO:0007669"/>
    <property type="project" value="UniProtKB-KW"/>
</dbReference>
<evidence type="ECO:0000256" key="6">
    <source>
        <dbReference type="ARBA" id="ARBA00023211"/>
    </source>
</evidence>
<comment type="similarity">
    <text evidence="2">Belongs to the peptidase M20 family.</text>
</comment>
<dbReference type="InterPro" id="IPR036264">
    <property type="entry name" value="Bact_exopeptidase_dim_dom"/>
</dbReference>
<dbReference type="Pfam" id="PF07687">
    <property type="entry name" value="M20_dimer"/>
    <property type="match status" value="1"/>
</dbReference>
<dbReference type="PANTHER" id="PTHR32494:SF19">
    <property type="entry name" value="ALLANTOATE DEIMINASE-RELATED"/>
    <property type="match status" value="1"/>
</dbReference>
<dbReference type="EMBL" id="FNNI01000006">
    <property type="protein sequence ID" value="SDX58375.1"/>
    <property type="molecule type" value="Genomic_DNA"/>
</dbReference>
<dbReference type="InterPro" id="IPR002933">
    <property type="entry name" value="Peptidase_M20"/>
</dbReference>
<dbReference type="AlphaFoldDB" id="A0A1H3CW73"/>
<keyword evidence="7" id="KW-0862">Zinc</keyword>
<evidence type="ECO:0000313" key="10">
    <source>
        <dbReference type="EMBL" id="SDX58375.1"/>
    </source>
</evidence>
<keyword evidence="6" id="KW-0464">Manganese</keyword>
<name>A0A1H3CW73_9GAMM</name>
<dbReference type="Gene3D" id="3.40.630.10">
    <property type="entry name" value="Zn peptidases"/>
    <property type="match status" value="1"/>
</dbReference>
<dbReference type="NCBIfam" id="NF006771">
    <property type="entry name" value="PRK09290.1-5"/>
    <property type="match status" value="1"/>
</dbReference>
<dbReference type="PIRSF" id="PIRSF001235">
    <property type="entry name" value="Amidase_carbamoylase"/>
    <property type="match status" value="1"/>
</dbReference>
<feature type="binding site" evidence="8">
    <location>
        <position position="281"/>
    </location>
    <ligand>
        <name>allantoate</name>
        <dbReference type="ChEBI" id="CHEBI:17536"/>
    </ligand>
</feature>
<keyword evidence="11" id="KW-1185">Reference proteome</keyword>
<proteinExistence type="inferred from homology"/>
<evidence type="ECO:0000256" key="8">
    <source>
        <dbReference type="PIRSR" id="PIRSR001235-2"/>
    </source>
</evidence>
<evidence type="ECO:0000259" key="9">
    <source>
        <dbReference type="Pfam" id="PF07687"/>
    </source>
</evidence>
<evidence type="ECO:0000256" key="2">
    <source>
        <dbReference type="ARBA" id="ARBA00006153"/>
    </source>
</evidence>
<dbReference type="PANTHER" id="PTHR32494">
    <property type="entry name" value="ALLANTOATE DEIMINASE-RELATED"/>
    <property type="match status" value="1"/>
</dbReference>
<accession>A0A1H3CW73</accession>
<dbReference type="Pfam" id="PF01546">
    <property type="entry name" value="Peptidase_M20"/>
    <property type="match status" value="1"/>
</dbReference>
<gene>
    <name evidence="10" type="ORF">SAMN05443545_106124</name>
</gene>
<dbReference type="RefSeq" id="WP_092570221.1">
    <property type="nucleotide sequence ID" value="NZ_BMXH01000005.1"/>
</dbReference>
<dbReference type="GO" id="GO:0016813">
    <property type="term" value="F:hydrolase activity, acting on carbon-nitrogen (but not peptide) bonds, in linear amidines"/>
    <property type="evidence" value="ECO:0007669"/>
    <property type="project" value="InterPro"/>
</dbReference>
<evidence type="ECO:0000256" key="4">
    <source>
        <dbReference type="ARBA" id="ARBA00022723"/>
    </source>
</evidence>
<dbReference type="NCBIfam" id="TIGR01879">
    <property type="entry name" value="hydantase"/>
    <property type="match status" value="1"/>
</dbReference>
<dbReference type="Gene3D" id="3.30.70.360">
    <property type="match status" value="1"/>
</dbReference>
<evidence type="ECO:0000256" key="7">
    <source>
        <dbReference type="PIRSR" id="PIRSR001235-1"/>
    </source>
</evidence>
<evidence type="ECO:0000256" key="1">
    <source>
        <dbReference type="ARBA" id="ARBA00001936"/>
    </source>
</evidence>
<sequence length="420" mass="45680">MHRPVTIDSERLWHRLERLATFTDPDRPWTRRAFTDRYLEARAWLRREMEQAGLTTRLDDAANLIGTLPGSQPDLAPIAVGSHIDTVVGGGRYDGTLGVLAGLEAVQSLREAGITLTHSVEVIDFLSEEPSDYGVSCIGSRAMTGALSSAMLDFREPGGETLRDAIRRMGGIPEALGTTLRRSGDLSAFIELHIEQGRVLEQQDVPIGVVSDIVGIRRYDIVINGQADHAGTTPMALRRDALAEAASLIQRIQHDAETQAKGDDYLVATVGRLEVSPNAANAIPDTVTMVLEIRSDNAALLEGFFTPIAEHAMARATQRGLSIDCTPLSEGLPTHCAPRIQAHIQQAANHLGLQTLSMPSGAGHDAVYMADITPTGMLFVPCRDGRSHCPEEDMTPRQAADGCQVIAETLRRLDLERYRD</sequence>
<evidence type="ECO:0000313" key="11">
    <source>
        <dbReference type="Proteomes" id="UP000198500"/>
    </source>
</evidence>
<dbReference type="SUPFAM" id="SSF55031">
    <property type="entry name" value="Bacterial exopeptidase dimerisation domain"/>
    <property type="match status" value="1"/>
</dbReference>
<feature type="binding site" evidence="7">
    <location>
        <position position="94"/>
    </location>
    <ligand>
        <name>Zn(2+)</name>
        <dbReference type="ChEBI" id="CHEBI:29105"/>
        <label>1</label>
    </ligand>
</feature>
<comment type="subunit">
    <text evidence="3">Homodimer.</text>
</comment>
<dbReference type="InterPro" id="IPR001261">
    <property type="entry name" value="ArgE/DapE_CS"/>
</dbReference>
<protein>
    <submittedName>
        <fullName evidence="10">N-carbamoyl-L-amino-acid hydrolase</fullName>
    </submittedName>
</protein>
<feature type="binding site" evidence="7">
    <location>
        <position position="129"/>
    </location>
    <ligand>
        <name>Zn(2+)</name>
        <dbReference type="ChEBI" id="CHEBI:29105"/>
        <label>2</label>
    </ligand>
</feature>
<feature type="binding site" evidence="7">
    <location>
        <position position="94"/>
    </location>
    <ligand>
        <name>Zn(2+)</name>
        <dbReference type="ChEBI" id="CHEBI:29105"/>
        <label>2</label>
    </ligand>
</feature>
<comment type="cofactor">
    <cofactor evidence="7">
        <name>Zn(2+)</name>
        <dbReference type="ChEBI" id="CHEBI:29105"/>
    </cofactor>
    <text evidence="7">Binds 2 Zn(2+) ions per subunit.</text>
</comment>
<keyword evidence="4 7" id="KW-0479">Metal-binding</keyword>
<comment type="cofactor">
    <cofactor evidence="1">
        <name>Mn(2+)</name>
        <dbReference type="ChEBI" id="CHEBI:29035"/>
    </cofactor>
</comment>
<dbReference type="SUPFAM" id="SSF53187">
    <property type="entry name" value="Zn-dependent exopeptidases"/>
    <property type="match status" value="1"/>
</dbReference>
<dbReference type="STRING" id="574349.SAMN05443545_106124"/>
<dbReference type="CDD" id="cd03884">
    <property type="entry name" value="M20_bAS"/>
    <property type="match status" value="1"/>
</dbReference>
<dbReference type="InterPro" id="IPR011650">
    <property type="entry name" value="Peptidase_M20_dimer"/>
</dbReference>